<protein>
    <submittedName>
        <fullName evidence="1">Tat (Twin-arginine translocation) pathway signal sequence</fullName>
    </submittedName>
</protein>
<reference evidence="2" key="1">
    <citation type="submission" date="2016-10" db="EMBL/GenBank/DDBJ databases">
        <authorList>
            <person name="Varghese N."/>
            <person name="Submissions S."/>
        </authorList>
    </citation>
    <scope>NUCLEOTIDE SEQUENCE [LARGE SCALE GENOMIC DNA]</scope>
    <source>
        <strain evidence="2">DSM 25055</strain>
    </source>
</reference>
<organism evidence="1 2">
    <name type="scientific">Natrinema salaciae</name>
    <dbReference type="NCBI Taxonomy" id="1186196"/>
    <lineage>
        <taxon>Archaea</taxon>
        <taxon>Methanobacteriati</taxon>
        <taxon>Methanobacteriota</taxon>
        <taxon>Stenosarchaea group</taxon>
        <taxon>Halobacteria</taxon>
        <taxon>Halobacteriales</taxon>
        <taxon>Natrialbaceae</taxon>
        <taxon>Natrinema</taxon>
    </lineage>
</organism>
<accession>A0A1H9LKW6</accession>
<evidence type="ECO:0000313" key="1">
    <source>
        <dbReference type="EMBL" id="SER11543.1"/>
    </source>
</evidence>
<dbReference type="AlphaFoldDB" id="A0A1H9LKW6"/>
<dbReference type="InterPro" id="IPR019546">
    <property type="entry name" value="TAT_signal_bac_arc"/>
</dbReference>
<gene>
    <name evidence="1" type="ORF">SAMN04489841_2987</name>
</gene>
<dbReference type="Proteomes" id="UP000199114">
    <property type="component" value="Unassembled WGS sequence"/>
</dbReference>
<name>A0A1H9LKW6_9EURY</name>
<sequence length="152" mass="16550">MRMPHRSKSASTETTLERRDVLQRAGLAAGALALGTSAATGSASAQTSNRVLGFSRCLYPGRAFEVIDKLDQGTTVELLQVDGDPVPEISRPDEWTGYIIRYEGHRGNNAGLPTFLFVRDRSLRAGDTGVFGGDIHMFNSNLNLLRTSLDRP</sequence>
<dbReference type="EMBL" id="FOFD01000004">
    <property type="protein sequence ID" value="SER11543.1"/>
    <property type="molecule type" value="Genomic_DNA"/>
</dbReference>
<proteinExistence type="predicted"/>
<keyword evidence="2" id="KW-1185">Reference proteome</keyword>
<evidence type="ECO:0000313" key="2">
    <source>
        <dbReference type="Proteomes" id="UP000199114"/>
    </source>
</evidence>
<dbReference type="PROSITE" id="PS51318">
    <property type="entry name" value="TAT"/>
    <property type="match status" value="1"/>
</dbReference>
<dbReference type="STRING" id="1186196.SAMN04489841_2987"/>
<dbReference type="InterPro" id="IPR006311">
    <property type="entry name" value="TAT_signal"/>
</dbReference>
<dbReference type="NCBIfam" id="TIGR01409">
    <property type="entry name" value="TAT_signal_seq"/>
    <property type="match status" value="1"/>
</dbReference>